<keyword evidence="5 9" id="KW-0032">Aminotransferase</keyword>
<dbReference type="PANTHER" id="PTHR11986">
    <property type="entry name" value="AMINOTRANSFERASE CLASS III"/>
    <property type="match status" value="1"/>
</dbReference>
<evidence type="ECO:0000256" key="7">
    <source>
        <dbReference type="ARBA" id="ARBA00022898"/>
    </source>
</evidence>
<evidence type="ECO:0000256" key="8">
    <source>
        <dbReference type="RuleBase" id="RU003560"/>
    </source>
</evidence>
<keyword evidence="6 9" id="KW-0808">Transferase</keyword>
<dbReference type="EMBL" id="JBBXMP010000021">
    <property type="protein sequence ID" value="KAL0068043.1"/>
    <property type="molecule type" value="Genomic_DNA"/>
</dbReference>
<evidence type="ECO:0000256" key="6">
    <source>
        <dbReference type="ARBA" id="ARBA00022679"/>
    </source>
</evidence>
<dbReference type="InterPro" id="IPR015421">
    <property type="entry name" value="PyrdxlP-dep_Trfase_major"/>
</dbReference>
<dbReference type="Proteomes" id="UP001437256">
    <property type="component" value="Unassembled WGS sequence"/>
</dbReference>
<dbReference type="Gene3D" id="3.90.1150.10">
    <property type="entry name" value="Aspartate Aminotransferase, domain 1"/>
    <property type="match status" value="1"/>
</dbReference>
<comment type="catalytic activity">
    <reaction evidence="9">
        <text>a 2-oxocarboxylate + L-ornithine = L-glutamate 5-semialdehyde + an L-alpha-amino acid</text>
        <dbReference type="Rhea" id="RHEA:13877"/>
        <dbReference type="ChEBI" id="CHEBI:35179"/>
        <dbReference type="ChEBI" id="CHEBI:46911"/>
        <dbReference type="ChEBI" id="CHEBI:58066"/>
        <dbReference type="ChEBI" id="CHEBI:59869"/>
        <dbReference type="EC" id="2.6.1.13"/>
    </reaction>
</comment>
<evidence type="ECO:0000256" key="9">
    <source>
        <dbReference type="RuleBase" id="RU365036"/>
    </source>
</evidence>
<dbReference type="EC" id="2.6.1.13" evidence="4 9"/>
<feature type="region of interest" description="Disordered" evidence="10">
    <location>
        <begin position="1"/>
        <end position="29"/>
    </location>
</feature>
<dbReference type="PROSITE" id="PS00600">
    <property type="entry name" value="AA_TRANSFER_CLASS_3"/>
    <property type="match status" value="1"/>
</dbReference>
<name>A0ABR3A4X7_9AGAR</name>
<organism evidence="11 12">
    <name type="scientific">Marasmius tenuissimus</name>
    <dbReference type="NCBI Taxonomy" id="585030"/>
    <lineage>
        <taxon>Eukaryota</taxon>
        <taxon>Fungi</taxon>
        <taxon>Dikarya</taxon>
        <taxon>Basidiomycota</taxon>
        <taxon>Agaricomycotina</taxon>
        <taxon>Agaricomycetes</taxon>
        <taxon>Agaricomycetidae</taxon>
        <taxon>Agaricales</taxon>
        <taxon>Marasmiineae</taxon>
        <taxon>Marasmiaceae</taxon>
        <taxon>Marasmius</taxon>
    </lineage>
</organism>
<dbReference type="SUPFAM" id="SSF53383">
    <property type="entry name" value="PLP-dependent transferases"/>
    <property type="match status" value="1"/>
</dbReference>
<proteinExistence type="inferred from homology"/>
<evidence type="ECO:0000256" key="3">
    <source>
        <dbReference type="ARBA" id="ARBA00008954"/>
    </source>
</evidence>
<comment type="pathway">
    <text evidence="2 9">Amino-acid biosynthesis; L-proline biosynthesis; L-glutamate 5-semialdehyde from L-ornithine: step 1/1.</text>
</comment>
<evidence type="ECO:0000256" key="2">
    <source>
        <dbReference type="ARBA" id="ARBA00004998"/>
    </source>
</evidence>
<evidence type="ECO:0000313" key="12">
    <source>
        <dbReference type="Proteomes" id="UP001437256"/>
    </source>
</evidence>
<dbReference type="InterPro" id="IPR010164">
    <property type="entry name" value="Orn_aminotrans"/>
</dbReference>
<dbReference type="NCBIfam" id="TIGR01885">
    <property type="entry name" value="Orn_aminotrans"/>
    <property type="match status" value="1"/>
</dbReference>
<dbReference type="InterPro" id="IPR005814">
    <property type="entry name" value="Aminotrans_3"/>
</dbReference>
<evidence type="ECO:0000313" key="11">
    <source>
        <dbReference type="EMBL" id="KAL0068043.1"/>
    </source>
</evidence>
<dbReference type="InterPro" id="IPR050103">
    <property type="entry name" value="Class-III_PLP-dep_AT"/>
</dbReference>
<dbReference type="PANTHER" id="PTHR11986:SF18">
    <property type="entry name" value="ORNITHINE AMINOTRANSFERASE, MITOCHONDRIAL"/>
    <property type="match status" value="1"/>
</dbReference>
<evidence type="ECO:0000256" key="10">
    <source>
        <dbReference type="SAM" id="MobiDB-lite"/>
    </source>
</evidence>
<dbReference type="PIRSF" id="PIRSF000521">
    <property type="entry name" value="Transaminase_4ab_Lys_Orn"/>
    <property type="match status" value="1"/>
</dbReference>
<dbReference type="InterPro" id="IPR015424">
    <property type="entry name" value="PyrdxlP-dep_Trfase"/>
</dbReference>
<comment type="caution">
    <text evidence="11">The sequence shown here is derived from an EMBL/GenBank/DDBJ whole genome shotgun (WGS) entry which is preliminary data.</text>
</comment>
<reference evidence="11 12" key="1">
    <citation type="submission" date="2024-05" db="EMBL/GenBank/DDBJ databases">
        <title>A draft genome resource for the thread blight pathogen Marasmius tenuissimus strain MS-2.</title>
        <authorList>
            <person name="Yulfo-Soto G.E."/>
            <person name="Baruah I.K."/>
            <person name="Amoako-Attah I."/>
            <person name="Bukari Y."/>
            <person name="Meinhardt L.W."/>
            <person name="Bailey B.A."/>
            <person name="Cohen S.P."/>
        </authorList>
    </citation>
    <scope>NUCLEOTIDE SEQUENCE [LARGE SCALE GENOMIC DNA]</scope>
    <source>
        <strain evidence="11 12">MS-2</strain>
    </source>
</reference>
<dbReference type="InterPro" id="IPR049704">
    <property type="entry name" value="Aminotrans_3_PPA_site"/>
</dbReference>
<dbReference type="GO" id="GO:0004587">
    <property type="term" value="F:ornithine aminotransferase activity"/>
    <property type="evidence" value="ECO:0007669"/>
    <property type="project" value="UniProtKB-EC"/>
</dbReference>
<dbReference type="Pfam" id="PF00202">
    <property type="entry name" value="Aminotran_3"/>
    <property type="match status" value="1"/>
</dbReference>
<dbReference type="Gene3D" id="3.40.640.10">
    <property type="entry name" value="Type I PLP-dependent aspartate aminotransferase-like (Major domain)"/>
    <property type="match status" value="1"/>
</dbReference>
<comment type="similarity">
    <text evidence="3 8">Belongs to the class-III pyridoxal-phosphate-dependent aminotransferase family.</text>
</comment>
<evidence type="ECO:0000256" key="5">
    <source>
        <dbReference type="ARBA" id="ARBA00022576"/>
    </source>
</evidence>
<evidence type="ECO:0000256" key="4">
    <source>
        <dbReference type="ARBA" id="ARBA00012924"/>
    </source>
</evidence>
<keyword evidence="7 8" id="KW-0663">Pyridoxal phosphate</keyword>
<evidence type="ECO:0000256" key="1">
    <source>
        <dbReference type="ARBA" id="ARBA00001933"/>
    </source>
</evidence>
<dbReference type="CDD" id="cd00610">
    <property type="entry name" value="OAT_like"/>
    <property type="match status" value="1"/>
</dbReference>
<keyword evidence="12" id="KW-1185">Reference proteome</keyword>
<accession>A0ABR3A4X7</accession>
<sequence length="464" mass="50243">MSPTAITSNAHSTPSANQRPVKSNTAGTASSEHLIQMEAEYGAHNYHPLPVVFDKAKGAKVWDPEGREYIDMLAAYSAVNQGHSHPRIVETLINQAPRLALSSRAFHNSQFPPFAKQITGMFGYDMVLPMNTGAEAVETSLKLARKWGYKVKGIPDGKAKVLSVEGNFHGRTLGVISMSTDPESRGGFAPYLEGVGPVFTDRDGEDRTIRFGVIEDVERAFELYGDEVAGFLIEPIQGEAGVVVPPEGYLTKVAALCKEYNVLLICDEIQTGLCRTGKLLAYEWEKNVRPDVVLLGKALSGGLYPVSAVLADKSVMLCIQPGEHGSTYGGNPLGCAIAQTALRVLVDEDMSSRALKLGEIFRSGVLSLQQSSPGGSLIRKVRGRGLFNAVVIKELEFTVNGKKVTRTAWDVCLRLKERGVLAKPTHGDIIRFSPPIVIEEEDLKSVVKILGEVLEGIAKEGEVV</sequence>
<protein>
    <recommendedName>
        <fullName evidence="4 9">Ornithine aminotransferase</fullName>
        <ecNumber evidence="4 9">2.6.1.13</ecNumber>
    </recommendedName>
</protein>
<comment type="cofactor">
    <cofactor evidence="1 9">
        <name>pyridoxal 5'-phosphate</name>
        <dbReference type="ChEBI" id="CHEBI:597326"/>
    </cofactor>
</comment>
<dbReference type="InterPro" id="IPR015422">
    <property type="entry name" value="PyrdxlP-dep_Trfase_small"/>
</dbReference>
<gene>
    <name evidence="11" type="primary">CAR2</name>
    <name evidence="11" type="ORF">AAF712_004946</name>
</gene>